<accession>A0AAD4RY01</accession>
<keyword evidence="2" id="KW-1185">Reference proteome</keyword>
<comment type="caution">
    <text evidence="1">The sequence shown here is derived from an EMBL/GenBank/DDBJ whole genome shotgun (WGS) entry which is preliminary data.</text>
</comment>
<name>A0AAD4RY01_9MAGN</name>
<proteinExistence type="predicted"/>
<protein>
    <submittedName>
        <fullName evidence="1">Uncharacterized protein</fullName>
    </submittedName>
</protein>
<organism evidence="1 2">
    <name type="scientific">Papaver atlanticum</name>
    <dbReference type="NCBI Taxonomy" id="357466"/>
    <lineage>
        <taxon>Eukaryota</taxon>
        <taxon>Viridiplantae</taxon>
        <taxon>Streptophyta</taxon>
        <taxon>Embryophyta</taxon>
        <taxon>Tracheophyta</taxon>
        <taxon>Spermatophyta</taxon>
        <taxon>Magnoliopsida</taxon>
        <taxon>Ranunculales</taxon>
        <taxon>Papaveraceae</taxon>
        <taxon>Papaveroideae</taxon>
        <taxon>Papaver</taxon>
    </lineage>
</organism>
<sequence>MMDILEKLLIGKKKPFSLLLGSIRRVLDKEGIRLDVGIISDDAVDMAGGDMVCTSVDISDVVLIWLLSFWGSSVKVKRIKKILGFQKTYRLHREREREMAWRLAGSLSRSLLSTARASSVRSSPTLTRLRPSQLPTSTHRTRRFSFVNPRTLGELGCTQSILPPVAACHFSPHLSLNARDFCGVFQGNGKDG</sequence>
<evidence type="ECO:0000313" key="2">
    <source>
        <dbReference type="Proteomes" id="UP001202328"/>
    </source>
</evidence>
<gene>
    <name evidence="1" type="ORF">MKW98_026068</name>
</gene>
<reference evidence="1" key="1">
    <citation type="submission" date="2022-04" db="EMBL/GenBank/DDBJ databases">
        <title>A functionally conserved STORR gene fusion in Papaver species that diverged 16.8 million years ago.</title>
        <authorList>
            <person name="Catania T."/>
        </authorList>
    </citation>
    <scope>NUCLEOTIDE SEQUENCE</scope>
    <source>
        <strain evidence="1">S-188037</strain>
    </source>
</reference>
<dbReference type="Proteomes" id="UP001202328">
    <property type="component" value="Unassembled WGS sequence"/>
</dbReference>
<dbReference type="AlphaFoldDB" id="A0AAD4RY01"/>
<dbReference type="EMBL" id="JAJJMB010017069">
    <property type="protein sequence ID" value="KAI3842278.1"/>
    <property type="molecule type" value="Genomic_DNA"/>
</dbReference>
<evidence type="ECO:0000313" key="1">
    <source>
        <dbReference type="EMBL" id="KAI3842278.1"/>
    </source>
</evidence>